<dbReference type="EMBL" id="WSZM01000135">
    <property type="protein sequence ID" value="KAF4040860.1"/>
    <property type="molecule type" value="Genomic_DNA"/>
</dbReference>
<accession>A0A833T718</accession>
<gene>
    <name evidence="1" type="ORF">GN244_ATG06902</name>
</gene>
<proteinExistence type="predicted"/>
<reference evidence="1" key="1">
    <citation type="submission" date="2020-04" db="EMBL/GenBank/DDBJ databases">
        <title>Hybrid Assembly of Korean Phytophthora infestans isolates.</title>
        <authorList>
            <person name="Prokchorchik M."/>
            <person name="Lee Y."/>
            <person name="Seo J."/>
            <person name="Cho J.-H."/>
            <person name="Park Y.-E."/>
            <person name="Jang D.-C."/>
            <person name="Im J.-S."/>
            <person name="Choi J.-G."/>
            <person name="Park H.-J."/>
            <person name="Lee G.-B."/>
            <person name="Lee Y.-G."/>
            <person name="Hong S.-Y."/>
            <person name="Cho K."/>
            <person name="Sohn K.H."/>
        </authorList>
    </citation>
    <scope>NUCLEOTIDE SEQUENCE</scope>
    <source>
        <strain evidence="1">KR_1_A1</strain>
    </source>
</reference>
<keyword evidence="2" id="KW-1185">Reference proteome</keyword>
<comment type="caution">
    <text evidence="1">The sequence shown here is derived from an EMBL/GenBank/DDBJ whole genome shotgun (WGS) entry which is preliminary data.</text>
</comment>
<sequence>MMGVTGNHGAMIFDGTNHFRAWRARVKNELMRQGFLGYMLMQGYNGSQSFNYKGELVEAKYPDGLRQFDAVIQAAEAMHIV</sequence>
<dbReference type="AlphaFoldDB" id="A0A833T718"/>
<organism evidence="1 2">
    <name type="scientific">Phytophthora infestans</name>
    <name type="common">Potato late blight agent</name>
    <name type="synonym">Botrytis infestans</name>
    <dbReference type="NCBI Taxonomy" id="4787"/>
    <lineage>
        <taxon>Eukaryota</taxon>
        <taxon>Sar</taxon>
        <taxon>Stramenopiles</taxon>
        <taxon>Oomycota</taxon>
        <taxon>Peronosporomycetes</taxon>
        <taxon>Peronosporales</taxon>
        <taxon>Peronosporaceae</taxon>
        <taxon>Phytophthora</taxon>
    </lineage>
</organism>
<name>A0A833T718_PHYIN</name>
<protein>
    <submittedName>
        <fullName evidence="1">Uncharacterized protein</fullName>
    </submittedName>
</protein>
<evidence type="ECO:0000313" key="1">
    <source>
        <dbReference type="EMBL" id="KAF4040860.1"/>
    </source>
</evidence>
<dbReference type="Proteomes" id="UP000602510">
    <property type="component" value="Unassembled WGS sequence"/>
</dbReference>
<evidence type="ECO:0000313" key="2">
    <source>
        <dbReference type="Proteomes" id="UP000602510"/>
    </source>
</evidence>